<accession>A0A7M7L972</accession>
<evidence type="ECO:0000256" key="2">
    <source>
        <dbReference type="ARBA" id="ARBA00018369"/>
    </source>
</evidence>
<evidence type="ECO:0000256" key="5">
    <source>
        <dbReference type="ARBA" id="ARBA00022679"/>
    </source>
</evidence>
<evidence type="ECO:0000256" key="12">
    <source>
        <dbReference type="ARBA" id="ARBA00029708"/>
    </source>
</evidence>
<dbReference type="AlphaFoldDB" id="A0A7M7L972"/>
<dbReference type="Proteomes" id="UP000005203">
    <property type="component" value="Linkage group LG5"/>
</dbReference>
<evidence type="ECO:0000256" key="8">
    <source>
        <dbReference type="ARBA" id="ARBA00022946"/>
    </source>
</evidence>
<sequence>ILLYDKLIILSIFMLRIIKLYNSVIFYFTKKYISYSSLQSYYTISSNNINYLNIVKNYNQISVFPKYLKNIGFIFRWKIIRRYLKLSINNSDPFLINNKVSNKFATLIKDDLLLNMSYVVELNPGYGLLTKDLLQAGINCIHLYENRNMFYSELYNLQKIFPNRVIITKANFLKISKLLYIPDKLKYFNELFNNVSKRKWEEETYMQIIGTLNNSHFIRHIILSIIFQTGIMINGRIIFYFALPASIWHKLTCQGKGSFSTYIMFNTLFNYKIFGTLDKKGFLPWPSKKLKKNYKFREIDTFFYVVKLEPKSDIFTLFGEKEQIINFWHFIRHNFYKPSSKIIPTLEKVVPGCGIRLIKEKNYNIFTEFRQLNMNEIFDLYMDFKSWPEYNQSSFLSSANDIKIYFDPYIDS</sequence>
<gene>
    <name evidence="18" type="primary">LOC726530</name>
</gene>
<evidence type="ECO:0000256" key="11">
    <source>
        <dbReference type="ARBA" id="ARBA00023163"/>
    </source>
</evidence>
<keyword evidence="7" id="KW-0694">RNA-binding</keyword>
<evidence type="ECO:0000256" key="4">
    <source>
        <dbReference type="ARBA" id="ARBA00022603"/>
    </source>
</evidence>
<feature type="transmembrane region" description="Helical" evidence="15">
    <location>
        <begin position="6"/>
        <end position="28"/>
    </location>
</feature>
<evidence type="ECO:0000313" key="16">
    <source>
        <dbReference type="EnsemblMetazoa" id="XP_026296807"/>
    </source>
</evidence>
<dbReference type="EnsemblMetazoa" id="XM_026441022">
    <property type="protein sequence ID" value="XP_026296807"/>
    <property type="gene ID" value="LOC726530"/>
</dbReference>
<evidence type="ECO:0000256" key="9">
    <source>
        <dbReference type="ARBA" id="ARBA00023015"/>
    </source>
</evidence>
<keyword evidence="6" id="KW-0949">S-adenosyl-L-methionine</keyword>
<keyword evidence="8" id="KW-0809">Transit peptide</keyword>
<proteinExistence type="predicted"/>
<name>A0A7M7L972_APIME</name>
<evidence type="ECO:0000256" key="1">
    <source>
        <dbReference type="ARBA" id="ARBA00004173"/>
    </source>
</evidence>
<keyword evidence="9" id="KW-0805">Transcription regulation</keyword>
<evidence type="ECO:0000256" key="15">
    <source>
        <dbReference type="SAM" id="Phobius"/>
    </source>
</evidence>
<evidence type="ECO:0000313" key="18">
    <source>
        <dbReference type="RefSeq" id="XP_026296807.1"/>
    </source>
</evidence>
<evidence type="ECO:0000256" key="14">
    <source>
        <dbReference type="ARBA" id="ARBA00032796"/>
    </source>
</evidence>
<accession>A0A8B8GYM3</accession>
<keyword evidence="17" id="KW-1185">Reference proteome</keyword>
<dbReference type="PANTHER" id="PTHR11727">
    <property type="entry name" value="DIMETHYLADENOSINE TRANSFERASE"/>
    <property type="match status" value="1"/>
</dbReference>
<dbReference type="GO" id="GO:0034246">
    <property type="term" value="F:mitochondrial transcription factor activity"/>
    <property type="evidence" value="ECO:0007669"/>
    <property type="project" value="TreeGrafter"/>
</dbReference>
<dbReference type="KEGG" id="ame:726530"/>
<dbReference type="CTD" id="41228"/>
<dbReference type="GO" id="GO:0006391">
    <property type="term" value="P:transcription initiation at mitochondrial promoter"/>
    <property type="evidence" value="ECO:0007669"/>
    <property type="project" value="TreeGrafter"/>
</dbReference>
<keyword evidence="11" id="KW-0804">Transcription</keyword>
<keyword evidence="10" id="KW-0496">Mitochondrion</keyword>
<evidence type="ECO:0000256" key="10">
    <source>
        <dbReference type="ARBA" id="ARBA00023128"/>
    </source>
</evidence>
<dbReference type="SUPFAM" id="SSF53335">
    <property type="entry name" value="S-adenosyl-L-methionine-dependent methyltransferases"/>
    <property type="match status" value="1"/>
</dbReference>
<dbReference type="GO" id="GO:0000179">
    <property type="term" value="F:rRNA (adenine-N6,N6-)-dimethyltransferase activity"/>
    <property type="evidence" value="ECO:0007669"/>
    <property type="project" value="TreeGrafter"/>
</dbReference>
<dbReference type="GO" id="GO:0005759">
    <property type="term" value="C:mitochondrial matrix"/>
    <property type="evidence" value="ECO:0007669"/>
    <property type="project" value="TreeGrafter"/>
</dbReference>
<evidence type="ECO:0000256" key="3">
    <source>
        <dbReference type="ARBA" id="ARBA00022552"/>
    </source>
</evidence>
<dbReference type="InterPro" id="IPR029063">
    <property type="entry name" value="SAM-dependent_MTases_sf"/>
</dbReference>
<keyword evidence="3" id="KW-0698">rRNA processing</keyword>
<reference evidence="16" key="1">
    <citation type="submission" date="2021-01" db="UniProtKB">
        <authorList>
            <consortium name="EnsemblMetazoa"/>
        </authorList>
    </citation>
    <scope>IDENTIFICATION</scope>
    <source>
        <strain evidence="16">DH4</strain>
    </source>
</reference>
<evidence type="ECO:0000313" key="17">
    <source>
        <dbReference type="Proteomes" id="UP000005203"/>
    </source>
</evidence>
<dbReference type="OrthoDB" id="9895503at2759"/>
<organism evidence="16">
    <name type="scientific">Apis mellifera</name>
    <name type="common">Honeybee</name>
    <dbReference type="NCBI Taxonomy" id="7460"/>
    <lineage>
        <taxon>Eukaryota</taxon>
        <taxon>Metazoa</taxon>
        <taxon>Ecdysozoa</taxon>
        <taxon>Arthropoda</taxon>
        <taxon>Hexapoda</taxon>
        <taxon>Insecta</taxon>
        <taxon>Pterygota</taxon>
        <taxon>Neoptera</taxon>
        <taxon>Endopterygota</taxon>
        <taxon>Hymenoptera</taxon>
        <taxon>Apocrita</taxon>
        <taxon>Aculeata</taxon>
        <taxon>Apoidea</taxon>
        <taxon>Anthophila</taxon>
        <taxon>Apidae</taxon>
        <taxon>Apis</taxon>
    </lineage>
</organism>
<dbReference type="GeneID" id="726530"/>
<comment type="subcellular location">
    <subcellularLocation>
        <location evidence="1">Mitochondrion</location>
    </subcellularLocation>
</comment>
<keyword evidence="15" id="KW-0472">Membrane</keyword>
<keyword evidence="5 18" id="KW-0808">Transferase</keyword>
<dbReference type="RefSeq" id="XP_026296807.1">
    <property type="nucleotide sequence ID" value="XM_026441022.1"/>
</dbReference>
<keyword evidence="4" id="KW-0489">Methyltransferase</keyword>
<evidence type="ECO:0000256" key="7">
    <source>
        <dbReference type="ARBA" id="ARBA00022884"/>
    </source>
</evidence>
<dbReference type="Gene3D" id="3.40.50.150">
    <property type="entry name" value="Vaccinia Virus protein VP39"/>
    <property type="match status" value="1"/>
</dbReference>
<dbReference type="PANTHER" id="PTHR11727:SF13">
    <property type="entry name" value="DIMETHYLADENOSINE TRANSFERASE 2, MITOCHONDRIAL"/>
    <property type="match status" value="1"/>
</dbReference>
<evidence type="ECO:0000256" key="6">
    <source>
        <dbReference type="ARBA" id="ARBA00022691"/>
    </source>
</evidence>
<evidence type="ECO:0000256" key="13">
    <source>
        <dbReference type="ARBA" id="ARBA00031609"/>
    </source>
</evidence>
<keyword evidence="15" id="KW-1133">Transmembrane helix</keyword>
<protein>
    <recommendedName>
        <fullName evidence="2">Dimethyladenosine transferase 2, mitochondrial</fullName>
    </recommendedName>
    <alternativeName>
        <fullName evidence="12">Mitochondrial 12S rRNA dimethylase 2</fullName>
    </alternativeName>
    <alternativeName>
        <fullName evidence="13">Mitochondrial transcription factor B2</fullName>
    </alternativeName>
    <alternativeName>
        <fullName evidence="14">S-adenosylmethionine-6-N', N'-adenosyl(rRNA) dimethyltransferase 2</fullName>
    </alternativeName>
</protein>
<dbReference type="InterPro" id="IPR001737">
    <property type="entry name" value="KsgA/Erm"/>
</dbReference>
<dbReference type="GO" id="GO:0003723">
    <property type="term" value="F:RNA binding"/>
    <property type="evidence" value="ECO:0007669"/>
    <property type="project" value="UniProtKB-KW"/>
</dbReference>
<reference evidence="18" key="2">
    <citation type="submission" date="2025-04" db="UniProtKB">
        <authorList>
            <consortium name="RefSeq"/>
        </authorList>
    </citation>
    <scope>IDENTIFICATION</scope>
    <source>
        <strain evidence="18">DH4</strain>
        <tissue evidence="18">Whole body</tissue>
    </source>
</reference>
<keyword evidence="15" id="KW-0812">Transmembrane</keyword>